<sequence>MVRAAREVVMVKYRYGNGSAFLFSVFLFVSMFSSWCWSQSVESPSPKLWKQALEKTSSTAAEIELFSIVGSNTVGEKLAPALVSGFLREQGFENIAIVANGAEHKQKVVARMRAGDRFVVIAVPVAAQGSSTGFKALKDRTADLAASSRPIKVDEQADLAFMGNMLGIDNEHIVAIDGLAIVIHPDNPITKLPLQTVNSIFTGKVSNWSQLGGRAGAINVHARDDRSGTFDTFQRLVLNKDNLTSKAKRYESNDDLSKAVQQDVNAIGFVALPSIGGTKALAVSDGVAKPLLPSDLTVATEDYPLSRRLYFYSSNPQGRKPVVSDFLAYVRGNAGQSIVAQTGYVAQALFAMAIEPEDGRLAGWQRMNLNIRFEDGSSTLDNKSELDVQRLAEYLSKSGNDKRKVTLVGFSNPVTGGASQSSISRLRAQNVRWALRNKNIRNKLSALAGSAVTVSDPDSLNADRNRRVEVWIQ</sequence>
<dbReference type="GO" id="GO:0016020">
    <property type="term" value="C:membrane"/>
    <property type="evidence" value="ECO:0007669"/>
    <property type="project" value="UniProtKB-UniRule"/>
</dbReference>
<evidence type="ECO:0000313" key="4">
    <source>
        <dbReference type="EMBL" id="AUM13940.1"/>
    </source>
</evidence>
<dbReference type="SUPFAM" id="SSF103088">
    <property type="entry name" value="OmpA-like"/>
    <property type="match status" value="1"/>
</dbReference>
<dbReference type="InterPro" id="IPR050811">
    <property type="entry name" value="Phosphate_ABC_transporter"/>
</dbReference>
<dbReference type="PANTHER" id="PTHR30570">
    <property type="entry name" value="PERIPLASMIC PHOSPHATE BINDING COMPONENT OF PHOSPHATE ABC TRANSPORTER"/>
    <property type="match status" value="1"/>
</dbReference>
<evidence type="ECO:0000313" key="5">
    <source>
        <dbReference type="Proteomes" id="UP000235116"/>
    </source>
</evidence>
<dbReference type="Pfam" id="PF00691">
    <property type="entry name" value="OmpA"/>
    <property type="match status" value="1"/>
</dbReference>
<dbReference type="PANTHER" id="PTHR30570:SF1">
    <property type="entry name" value="PHOSPHATE-BINDING PROTEIN PSTS"/>
    <property type="match status" value="1"/>
</dbReference>
<dbReference type="Gene3D" id="3.30.1330.60">
    <property type="entry name" value="OmpA-like domain"/>
    <property type="match status" value="1"/>
</dbReference>
<name>A0A2K9LNV9_9GAMM</name>
<keyword evidence="5" id="KW-1185">Reference proteome</keyword>
<organism evidence="4 5">
    <name type="scientific">Ketobacter alkanivorans</name>
    <dbReference type="NCBI Taxonomy" id="1917421"/>
    <lineage>
        <taxon>Bacteria</taxon>
        <taxon>Pseudomonadati</taxon>
        <taxon>Pseudomonadota</taxon>
        <taxon>Gammaproteobacteria</taxon>
        <taxon>Pseudomonadales</taxon>
        <taxon>Ketobacteraceae</taxon>
        <taxon>Ketobacter</taxon>
    </lineage>
</organism>
<keyword evidence="1" id="KW-0732">Signal</keyword>
<dbReference type="CDD" id="cd13653">
    <property type="entry name" value="PBP2_phosphate_like_1"/>
    <property type="match status" value="1"/>
</dbReference>
<dbReference type="InterPro" id="IPR006665">
    <property type="entry name" value="OmpA-like"/>
</dbReference>
<evidence type="ECO:0000256" key="1">
    <source>
        <dbReference type="ARBA" id="ARBA00022729"/>
    </source>
</evidence>
<dbReference type="AlphaFoldDB" id="A0A2K9LNV9"/>
<dbReference type="PROSITE" id="PS51123">
    <property type="entry name" value="OMPA_2"/>
    <property type="match status" value="1"/>
</dbReference>
<dbReference type="KEGG" id="kak:Kalk_16565"/>
<proteinExistence type="predicted"/>
<dbReference type="EMBL" id="CP022684">
    <property type="protein sequence ID" value="AUM13940.1"/>
    <property type="molecule type" value="Genomic_DNA"/>
</dbReference>
<dbReference type="SUPFAM" id="SSF53850">
    <property type="entry name" value="Periplasmic binding protein-like II"/>
    <property type="match status" value="1"/>
</dbReference>
<keyword evidence="2" id="KW-0472">Membrane</keyword>
<feature type="domain" description="OmpA-like" evidence="3">
    <location>
        <begin position="360"/>
        <end position="473"/>
    </location>
</feature>
<evidence type="ECO:0000256" key="2">
    <source>
        <dbReference type="PROSITE-ProRule" id="PRU00473"/>
    </source>
</evidence>
<dbReference type="InterPro" id="IPR036737">
    <property type="entry name" value="OmpA-like_sf"/>
</dbReference>
<dbReference type="Proteomes" id="UP000235116">
    <property type="component" value="Chromosome"/>
</dbReference>
<evidence type="ECO:0000259" key="3">
    <source>
        <dbReference type="PROSITE" id="PS51123"/>
    </source>
</evidence>
<dbReference type="Gene3D" id="3.40.190.10">
    <property type="entry name" value="Periplasmic binding protein-like II"/>
    <property type="match status" value="2"/>
</dbReference>
<dbReference type="InterPro" id="IPR024370">
    <property type="entry name" value="PBP_domain"/>
</dbReference>
<protein>
    <recommendedName>
        <fullName evidence="3">OmpA-like domain-containing protein</fullName>
    </recommendedName>
</protein>
<gene>
    <name evidence="4" type="ORF">Kalk_16565</name>
</gene>
<reference evidence="5" key="1">
    <citation type="submission" date="2017-08" db="EMBL/GenBank/DDBJ databases">
        <title>Direct submision.</title>
        <authorList>
            <person name="Kim S.-J."/>
            <person name="Rhee S.-K."/>
        </authorList>
    </citation>
    <scope>NUCLEOTIDE SEQUENCE [LARGE SCALE GENOMIC DNA]</scope>
    <source>
        <strain evidence="5">GI5</strain>
    </source>
</reference>
<dbReference type="Pfam" id="PF12849">
    <property type="entry name" value="PBP_like_2"/>
    <property type="match status" value="1"/>
</dbReference>
<accession>A0A2K9LNV9</accession>